<gene>
    <name evidence="2" type="ORF">EVJ47_04210</name>
</gene>
<sequence>MDRKTVIENIFKKNFCVKPGETVLIYTDTISKDENITKKDRSRREKLIKIASDFVDIGKSFGNVKYIEYESLKEHGNEPPIEVWKSAFGKSFFEFIKENKLLVNITQKIISGGQKKLLSDFIENHNGEYVNAVIALSNFSTSHTLFRDLITNYGGARFASMPLFEDSMFETALNIDPTELADFTLNVYKKLIDASKVNISAKNGTDITFYIRENGFMPDTGLLTGRGSFSNLPAGEVYTAPLENMTHGKFVMEYAPTSKLKKPLTLYIDKGKLSYIEGNDDFKRHLTEAIEKNNLVSNIAELGIGTNRAAKNFQNILEAEKIYGTIHMALGDNSSFGGIVRVNFHEDFILFNPEITVTTKDGNSFKLSH</sequence>
<proteinExistence type="predicted"/>
<keyword evidence="1" id="KW-0479">Metal-binding</keyword>
<dbReference type="EMBL" id="SGBD01000001">
    <property type="protein sequence ID" value="RZD15483.1"/>
    <property type="molecule type" value="Genomic_DNA"/>
</dbReference>
<dbReference type="PANTHER" id="PTHR34448:SF1">
    <property type="entry name" value="BLL6088 PROTEIN"/>
    <property type="match status" value="1"/>
</dbReference>
<evidence type="ECO:0000313" key="2">
    <source>
        <dbReference type="EMBL" id="RZD15483.1"/>
    </source>
</evidence>
<dbReference type="InterPro" id="IPR052170">
    <property type="entry name" value="M29_Exopeptidase"/>
</dbReference>
<dbReference type="Proteomes" id="UP000320813">
    <property type="component" value="Unassembled WGS sequence"/>
</dbReference>
<evidence type="ECO:0000313" key="3">
    <source>
        <dbReference type="Proteomes" id="UP000320813"/>
    </source>
</evidence>
<dbReference type="PANTHER" id="PTHR34448">
    <property type="entry name" value="AMINOPEPTIDASE"/>
    <property type="match status" value="1"/>
</dbReference>
<organism evidence="2 3">
    <name type="scientific">Candidatus Acidulodesulfobacterium ferriphilum</name>
    <dbReference type="NCBI Taxonomy" id="2597223"/>
    <lineage>
        <taxon>Bacteria</taxon>
        <taxon>Deltaproteobacteria</taxon>
        <taxon>Candidatus Acidulodesulfobacterales</taxon>
        <taxon>Candidatus Acidulodesulfobacterium</taxon>
    </lineage>
</organism>
<dbReference type="GO" id="GO:0006508">
    <property type="term" value="P:proteolysis"/>
    <property type="evidence" value="ECO:0007669"/>
    <property type="project" value="InterPro"/>
</dbReference>
<dbReference type="Pfam" id="PF26233">
    <property type="entry name" value="NicX"/>
    <property type="match status" value="1"/>
</dbReference>
<reference evidence="2 3" key="1">
    <citation type="submission" date="2019-01" db="EMBL/GenBank/DDBJ databases">
        <title>Insights into ecological role of a new deltaproteobacterial order Candidatus Sinidesulfobacterales (Sva0485) by metagenomics and metatranscriptomics.</title>
        <authorList>
            <person name="Tan S."/>
            <person name="Liu J."/>
            <person name="Fang Y."/>
            <person name="Hedlund B.P."/>
            <person name="Lian Z.H."/>
            <person name="Huang L.Y."/>
            <person name="Li J.T."/>
            <person name="Huang L.N."/>
            <person name="Li W.J."/>
            <person name="Jiang H.C."/>
            <person name="Dong H.L."/>
            <person name="Shu W.S."/>
        </authorList>
    </citation>
    <scope>NUCLEOTIDE SEQUENCE [LARGE SCALE GENOMIC DNA]</scope>
    <source>
        <strain evidence="2">AP3</strain>
    </source>
</reference>
<dbReference type="AlphaFoldDB" id="A0A519BDZ8"/>
<dbReference type="SUPFAM" id="SSF144052">
    <property type="entry name" value="Thermophilic metalloprotease-like"/>
    <property type="match status" value="1"/>
</dbReference>
<dbReference type="GO" id="GO:0004177">
    <property type="term" value="F:aminopeptidase activity"/>
    <property type="evidence" value="ECO:0007669"/>
    <property type="project" value="InterPro"/>
</dbReference>
<comment type="caution">
    <text evidence="2">The sequence shown here is derived from an EMBL/GenBank/DDBJ whole genome shotgun (WGS) entry which is preliminary data.</text>
</comment>
<name>A0A519BDZ8_9DELT</name>
<accession>A0A519BDZ8</accession>
<protein>
    <submittedName>
        <fullName evidence="2">Peptidase</fullName>
    </submittedName>
</protein>
<dbReference type="InterPro" id="IPR058739">
    <property type="entry name" value="NicX"/>
</dbReference>
<dbReference type="GO" id="GO:0046872">
    <property type="term" value="F:metal ion binding"/>
    <property type="evidence" value="ECO:0007669"/>
    <property type="project" value="UniProtKB-KW"/>
</dbReference>
<evidence type="ECO:0000256" key="1">
    <source>
        <dbReference type="ARBA" id="ARBA00022723"/>
    </source>
</evidence>